<dbReference type="NCBIfam" id="TIGR00208">
    <property type="entry name" value="fliS"/>
    <property type="match status" value="1"/>
</dbReference>
<gene>
    <name evidence="8" type="ORF">WRSd3_02843</name>
</gene>
<dbReference type="EMBL" id="AXUT01000243">
    <property type="protein sequence ID" value="ESU78464.1"/>
    <property type="molecule type" value="Genomic_DNA"/>
</dbReference>
<protein>
    <recommendedName>
        <fullName evidence="6 7">Flagellar secretion chaperone FliS</fullName>
    </recommendedName>
</protein>
<evidence type="ECO:0000256" key="6">
    <source>
        <dbReference type="ARBA" id="ARBA00069985"/>
    </source>
</evidence>
<dbReference type="Gene3D" id="1.20.120.340">
    <property type="entry name" value="Flagellar protein FliS"/>
    <property type="match status" value="1"/>
</dbReference>
<dbReference type="GO" id="GO:0005829">
    <property type="term" value="C:cytosol"/>
    <property type="evidence" value="ECO:0007669"/>
    <property type="project" value="UniProtKB-SubCell"/>
</dbReference>
<dbReference type="CDD" id="cd16098">
    <property type="entry name" value="FliS"/>
    <property type="match status" value="1"/>
</dbReference>
<comment type="subcellular location">
    <subcellularLocation>
        <location evidence="1 7">Cytoplasm</location>
        <location evidence="1 7">Cytosol</location>
    </subcellularLocation>
</comment>
<comment type="similarity">
    <text evidence="2 7">Belongs to the FliS family.</text>
</comment>
<dbReference type="GO" id="GO:0044780">
    <property type="term" value="P:bacterial-type flagellum assembly"/>
    <property type="evidence" value="ECO:0007669"/>
    <property type="project" value="InterPro"/>
</dbReference>
<evidence type="ECO:0000313" key="9">
    <source>
        <dbReference type="Proteomes" id="UP000017944"/>
    </source>
</evidence>
<dbReference type="FunFam" id="1.20.120.340:FF:000001">
    <property type="entry name" value="Flagellar secretion chaperone FliS"/>
    <property type="match status" value="1"/>
</dbReference>
<organism evidence="8 9">
    <name type="scientific">Shigella dysenteriae WRSd3</name>
    <dbReference type="NCBI Taxonomy" id="1401327"/>
    <lineage>
        <taxon>Bacteria</taxon>
        <taxon>Pseudomonadati</taxon>
        <taxon>Pseudomonadota</taxon>
        <taxon>Gammaproteobacteria</taxon>
        <taxon>Enterobacterales</taxon>
        <taxon>Enterobacteriaceae</taxon>
        <taxon>Shigella</taxon>
    </lineage>
</organism>
<dbReference type="AlphaFoldDB" id="A0A090NFA1"/>
<evidence type="ECO:0000256" key="2">
    <source>
        <dbReference type="ARBA" id="ARBA00008787"/>
    </source>
</evidence>
<dbReference type="InterPro" id="IPR036584">
    <property type="entry name" value="FliS_sf"/>
</dbReference>
<name>A0A090NFA1_SHIDY</name>
<dbReference type="Proteomes" id="UP000017944">
    <property type="component" value="Unassembled WGS sequence"/>
</dbReference>
<proteinExistence type="inferred from homology"/>
<dbReference type="PANTHER" id="PTHR34773">
    <property type="entry name" value="FLAGELLAR SECRETION CHAPERONE FLIS"/>
    <property type="match status" value="1"/>
</dbReference>
<keyword evidence="8" id="KW-0966">Cell projection</keyword>
<evidence type="ECO:0000313" key="8">
    <source>
        <dbReference type="EMBL" id="ESU78464.1"/>
    </source>
</evidence>
<dbReference type="GO" id="GO:0071973">
    <property type="term" value="P:bacterial-type flagellum-dependent cell motility"/>
    <property type="evidence" value="ECO:0007669"/>
    <property type="project" value="TreeGrafter"/>
</dbReference>
<evidence type="ECO:0000256" key="7">
    <source>
        <dbReference type="PIRNR" id="PIRNR039090"/>
    </source>
</evidence>
<dbReference type="Pfam" id="PF02561">
    <property type="entry name" value="FliS"/>
    <property type="match status" value="1"/>
</dbReference>
<evidence type="ECO:0000256" key="4">
    <source>
        <dbReference type="ARBA" id="ARBA00022795"/>
    </source>
</evidence>
<evidence type="ECO:0000256" key="5">
    <source>
        <dbReference type="ARBA" id="ARBA00023186"/>
    </source>
</evidence>
<keyword evidence="4 7" id="KW-1005">Bacterial flagellum biogenesis</keyword>
<dbReference type="RefSeq" id="WP_000270670.1">
    <property type="nucleotide sequence ID" value="NZ_AXUT01000243.1"/>
</dbReference>
<keyword evidence="8" id="KW-0969">Cilium</keyword>
<comment type="caution">
    <text evidence="8">The sequence shown here is derived from an EMBL/GenBank/DDBJ whole genome shotgun (WGS) entry which is preliminary data.</text>
</comment>
<keyword evidence="3 7" id="KW-0963">Cytoplasm</keyword>
<keyword evidence="5" id="KW-0143">Chaperone</keyword>
<sequence length="136" mass="14961">MYAAKGTQAYAQIGVESAVMSASQQQLVTMLFDGVLSALVRARLFMQGNNQQGKGVSLSKAINIIENGLRVSLDEESKDELTQNLIALYSYMVRRLLQANLRNDVSAVEEVEALMRNIADAWKESLLSPSLIQDPV</sequence>
<keyword evidence="8" id="KW-0282">Flagellum</keyword>
<dbReference type="SUPFAM" id="SSF101116">
    <property type="entry name" value="Flagellar export chaperone FliS"/>
    <property type="match status" value="1"/>
</dbReference>
<dbReference type="PANTHER" id="PTHR34773:SF1">
    <property type="entry name" value="FLAGELLAR SECRETION CHAPERONE FLIS"/>
    <property type="match status" value="1"/>
</dbReference>
<evidence type="ECO:0000256" key="3">
    <source>
        <dbReference type="ARBA" id="ARBA00022490"/>
    </source>
</evidence>
<dbReference type="PATRIC" id="fig|1401327.3.peg.2645"/>
<dbReference type="PIRSF" id="PIRSF039090">
    <property type="entry name" value="Flis"/>
    <property type="match status" value="1"/>
</dbReference>
<reference evidence="8 9" key="1">
    <citation type="submission" date="2013-10" db="EMBL/GenBank/DDBJ databases">
        <title>Draft genomes and the virulence plasmids of Sd1617 vaccine constructs: WRSd3 and WRSd5.</title>
        <authorList>
            <person name="Aksomboon Vongsawan A."/>
            <person name="Venkatesan M.M."/>
            <person name="Vaisvil B."/>
            <person name="Emel G."/>
            <person name="Kepatral V."/>
            <person name="Sethabutr O."/>
            <person name="Serichantalergs O."/>
            <person name="Mason C."/>
        </authorList>
    </citation>
    <scope>NUCLEOTIDE SEQUENCE [LARGE SCALE GENOMIC DNA]</scope>
    <source>
        <strain evidence="8 9">WRSd3</strain>
    </source>
</reference>
<evidence type="ECO:0000256" key="1">
    <source>
        <dbReference type="ARBA" id="ARBA00004514"/>
    </source>
</evidence>
<accession>A0A090NFA1</accession>
<dbReference type="InterPro" id="IPR003713">
    <property type="entry name" value="FliS"/>
</dbReference>